<sequence length="151" mass="15833">MPRRTSLILALLALTVSGCGFGAVSIEPHTAEAGSEETCTALLKDLPEVVSDAVRRDVAPEAALATAWGQPPIVLRCGVSMPSAYRPDTQLIDVGGVGWFAEEGDGGVFFTATDREVLVEVAVPDDYAPAGFVLDDISPTVASHIPERGLR</sequence>
<feature type="chain" id="PRO_5038437019" evidence="1">
    <location>
        <begin position="23"/>
        <end position="151"/>
    </location>
</feature>
<dbReference type="AlphaFoldDB" id="A0A7K3M8W1"/>
<gene>
    <name evidence="2" type="ORF">F7O44_20250</name>
</gene>
<accession>A0A7K3M8W1</accession>
<name>A0A7K3M8W1_9ACTN</name>
<keyword evidence="1" id="KW-0732">Signal</keyword>
<keyword evidence="3" id="KW-1185">Reference proteome</keyword>
<dbReference type="InterPro" id="IPR021903">
    <property type="entry name" value="DUF3515"/>
</dbReference>
<evidence type="ECO:0000256" key="1">
    <source>
        <dbReference type="SAM" id="SignalP"/>
    </source>
</evidence>
<comment type="caution">
    <text evidence="2">The sequence shown here is derived from an EMBL/GenBank/DDBJ whole genome shotgun (WGS) entry which is preliminary data.</text>
</comment>
<proteinExistence type="predicted"/>
<dbReference type="EMBL" id="WLZY01000007">
    <property type="protein sequence ID" value="NDL59407.1"/>
    <property type="molecule type" value="Genomic_DNA"/>
</dbReference>
<dbReference type="Proteomes" id="UP000460435">
    <property type="component" value="Unassembled WGS sequence"/>
</dbReference>
<dbReference type="Pfam" id="PF12028">
    <property type="entry name" value="DUF3515"/>
    <property type="match status" value="1"/>
</dbReference>
<evidence type="ECO:0000313" key="3">
    <source>
        <dbReference type="Proteomes" id="UP000460435"/>
    </source>
</evidence>
<dbReference type="RefSeq" id="WP_162452095.1">
    <property type="nucleotide sequence ID" value="NZ_WLZY01000007.1"/>
</dbReference>
<dbReference type="PROSITE" id="PS51257">
    <property type="entry name" value="PROKAR_LIPOPROTEIN"/>
    <property type="match status" value="1"/>
</dbReference>
<feature type="signal peptide" evidence="1">
    <location>
        <begin position="1"/>
        <end position="22"/>
    </location>
</feature>
<reference evidence="2 3" key="1">
    <citation type="submission" date="2019-11" db="EMBL/GenBank/DDBJ databases">
        <authorList>
            <person name="Li X.-J."/>
            <person name="Feng X.-M."/>
        </authorList>
    </citation>
    <scope>NUCLEOTIDE SEQUENCE [LARGE SCALE GENOMIC DNA]</scope>
    <source>
        <strain evidence="2 3">XMNu-373</strain>
    </source>
</reference>
<organism evidence="2 3">
    <name type="scientific">Phytoactinopolyspora mesophila</name>
    <dbReference type="NCBI Taxonomy" id="2650750"/>
    <lineage>
        <taxon>Bacteria</taxon>
        <taxon>Bacillati</taxon>
        <taxon>Actinomycetota</taxon>
        <taxon>Actinomycetes</taxon>
        <taxon>Jiangellales</taxon>
        <taxon>Jiangellaceae</taxon>
        <taxon>Phytoactinopolyspora</taxon>
    </lineage>
</organism>
<evidence type="ECO:0000313" key="2">
    <source>
        <dbReference type="EMBL" id="NDL59407.1"/>
    </source>
</evidence>
<protein>
    <submittedName>
        <fullName evidence="2">DUF3515 family protein</fullName>
    </submittedName>
</protein>